<feature type="active site" evidence="12">
    <location>
        <position position="218"/>
    </location>
</feature>
<keyword evidence="11 12" id="KW-1208">Phospholipid metabolism</keyword>
<keyword evidence="3 12" id="KW-0444">Lipid biosynthesis</keyword>
<gene>
    <name evidence="15" type="ORF">BW731_09830</name>
</gene>
<dbReference type="AlphaFoldDB" id="A0A1V4DIX2"/>
<dbReference type="InterPro" id="IPR001736">
    <property type="entry name" value="PLipase_D/transphosphatidylase"/>
</dbReference>
<organism evidence="15 16">
    <name type="scientific">Vagococcus martis</name>
    <dbReference type="NCBI Taxonomy" id="1768210"/>
    <lineage>
        <taxon>Bacteria</taxon>
        <taxon>Bacillati</taxon>
        <taxon>Bacillota</taxon>
        <taxon>Bacilli</taxon>
        <taxon>Lactobacillales</taxon>
        <taxon>Enterococcaceae</taxon>
        <taxon>Vagococcus</taxon>
    </lineage>
</organism>
<evidence type="ECO:0000256" key="11">
    <source>
        <dbReference type="ARBA" id="ARBA00023264"/>
    </source>
</evidence>
<reference evidence="15 16" key="1">
    <citation type="submission" date="2017-02" db="EMBL/GenBank/DDBJ databases">
        <title>Vagococcus cremeus sp. nov., isolated from the small intestine of a marten, Martes flavigula.</title>
        <authorList>
            <person name="Tak E.J."/>
            <person name="Bae J.-W."/>
        </authorList>
    </citation>
    <scope>NUCLEOTIDE SEQUENCE [LARGE SCALE GENOMIC DNA]</scope>
    <source>
        <strain evidence="15 16">D7T301</strain>
    </source>
</reference>
<dbReference type="EC" id="2.7.8.-" evidence="12 13"/>
<feature type="domain" description="PLD phosphodiesterase" evidence="14">
    <location>
        <begin position="211"/>
        <end position="238"/>
    </location>
</feature>
<dbReference type="SUPFAM" id="SSF56024">
    <property type="entry name" value="Phospholipase D/nuclease"/>
    <property type="match status" value="2"/>
</dbReference>
<dbReference type="InterPro" id="IPR022924">
    <property type="entry name" value="Cardiolipin_synthase"/>
</dbReference>
<evidence type="ECO:0000256" key="4">
    <source>
        <dbReference type="ARBA" id="ARBA00022679"/>
    </source>
</evidence>
<keyword evidence="10 12" id="KW-0594">Phospholipid biosynthesis</keyword>
<comment type="subcellular location">
    <subcellularLocation>
        <location evidence="1 12">Cell membrane</location>
        <topology evidence="1 12">Multi-pass membrane protein</topology>
    </subcellularLocation>
</comment>
<evidence type="ECO:0000256" key="1">
    <source>
        <dbReference type="ARBA" id="ARBA00004651"/>
    </source>
</evidence>
<feature type="domain" description="PLD phosphodiesterase" evidence="14">
    <location>
        <begin position="392"/>
        <end position="419"/>
    </location>
</feature>
<evidence type="ECO:0000259" key="14">
    <source>
        <dbReference type="PROSITE" id="PS50035"/>
    </source>
</evidence>
<keyword evidence="6" id="KW-0677">Repeat</keyword>
<evidence type="ECO:0000256" key="2">
    <source>
        <dbReference type="ARBA" id="ARBA00022475"/>
    </source>
</evidence>
<feature type="active site" evidence="12">
    <location>
        <position position="404"/>
    </location>
</feature>
<dbReference type="InterPro" id="IPR027379">
    <property type="entry name" value="CLS_N"/>
</dbReference>
<name>A0A1V4DIX2_9ENTE</name>
<dbReference type="InterPro" id="IPR030874">
    <property type="entry name" value="Cardiolipin_synth_Firmi"/>
</dbReference>
<keyword evidence="9 12" id="KW-0472">Membrane</keyword>
<protein>
    <recommendedName>
        <fullName evidence="12 13">Cardiolipin synthase</fullName>
        <shortName evidence="12">CL synthase</shortName>
        <ecNumber evidence="12 13">2.7.8.-</ecNumber>
    </recommendedName>
</protein>
<dbReference type="CDD" id="cd09110">
    <property type="entry name" value="PLDc_CLS_1"/>
    <property type="match status" value="1"/>
</dbReference>
<dbReference type="InterPro" id="IPR025202">
    <property type="entry name" value="PLD-like_dom"/>
</dbReference>
<evidence type="ECO:0000256" key="12">
    <source>
        <dbReference type="HAMAP-Rule" id="MF_01916"/>
    </source>
</evidence>
<dbReference type="HAMAP" id="MF_01916">
    <property type="entry name" value="Cardiolipin_synth_Cls"/>
    <property type="match status" value="1"/>
</dbReference>
<dbReference type="NCBIfam" id="TIGR04265">
    <property type="entry name" value="bac_cardiolipin"/>
    <property type="match status" value="1"/>
</dbReference>
<comment type="function">
    <text evidence="12">Catalyzes the reversible phosphatidyl group transfer from one phosphatidylglycerol molecule to another to form cardiolipin (CL) (diphosphatidylglycerol) and glycerol.</text>
</comment>
<evidence type="ECO:0000256" key="6">
    <source>
        <dbReference type="ARBA" id="ARBA00022737"/>
    </source>
</evidence>
<evidence type="ECO:0000313" key="16">
    <source>
        <dbReference type="Proteomes" id="UP000189970"/>
    </source>
</evidence>
<keyword evidence="5 12" id="KW-0812">Transmembrane</keyword>
<evidence type="ECO:0000256" key="9">
    <source>
        <dbReference type="ARBA" id="ARBA00023136"/>
    </source>
</evidence>
<evidence type="ECO:0000256" key="13">
    <source>
        <dbReference type="NCBIfam" id="TIGR04265"/>
    </source>
</evidence>
<accession>A0A1V4DIX2</accession>
<keyword evidence="8 12" id="KW-0443">Lipid metabolism</keyword>
<comment type="caution">
    <text evidence="15">The sequence shown here is derived from an EMBL/GenBank/DDBJ whole genome shotgun (WGS) entry which is preliminary data.</text>
</comment>
<keyword evidence="7 12" id="KW-1133">Transmembrane helix</keyword>
<keyword evidence="2 12" id="KW-1003">Cell membrane</keyword>
<feature type="active site" evidence="12">
    <location>
        <position position="397"/>
    </location>
</feature>
<dbReference type="GO" id="GO:0008808">
    <property type="term" value="F:cardiolipin synthase activity"/>
    <property type="evidence" value="ECO:0007669"/>
    <property type="project" value="UniProtKB-UniRule"/>
</dbReference>
<feature type="active site" evidence="12">
    <location>
        <position position="399"/>
    </location>
</feature>
<dbReference type="Proteomes" id="UP000189970">
    <property type="component" value="Unassembled WGS sequence"/>
</dbReference>
<dbReference type="CDD" id="cd09112">
    <property type="entry name" value="PLDc_CLS_2"/>
    <property type="match status" value="1"/>
</dbReference>
<keyword evidence="4 12" id="KW-0808">Transferase</keyword>
<feature type="active site" evidence="12">
    <location>
        <position position="223"/>
    </location>
</feature>
<evidence type="ECO:0000256" key="5">
    <source>
        <dbReference type="ARBA" id="ARBA00022692"/>
    </source>
</evidence>
<dbReference type="Gene3D" id="3.30.870.10">
    <property type="entry name" value="Endonuclease Chain A"/>
    <property type="match status" value="2"/>
</dbReference>
<dbReference type="PROSITE" id="PS50035">
    <property type="entry name" value="PLD"/>
    <property type="match status" value="2"/>
</dbReference>
<evidence type="ECO:0000256" key="8">
    <source>
        <dbReference type="ARBA" id="ARBA00023098"/>
    </source>
</evidence>
<dbReference type="PANTHER" id="PTHR21248:SF22">
    <property type="entry name" value="PHOSPHOLIPASE D"/>
    <property type="match status" value="1"/>
</dbReference>
<feature type="transmembrane region" description="Helical" evidence="12">
    <location>
        <begin position="29"/>
        <end position="51"/>
    </location>
</feature>
<feature type="transmembrane region" description="Helical" evidence="12">
    <location>
        <begin position="6"/>
        <end position="22"/>
    </location>
</feature>
<sequence length="479" mass="55457">MSTLLVILYLINLLFALFLIFYRERDTSVTWAWLLVFMFIPFLGFILYLFFGLGLSKKERYDIKHQISLDFNTLEDIYDPTLQLYDDIPSDSKHKQLAYFMSNLNHTPLTHHNKVKILVDGQKKLESLLHDIKNAQKFIHIEYYAFVTDETGMKVVDLLTEKAKEGVEICLLYDELGSKGVQKSKFAKLIEAGGKIQTFVTSEKAILKFRVNYHDHRKIVIIDGKTSYIGGFNIADQYVETTKKFGYWRDTHLRINGPATSILELRFLSDWNVSVPENEKLLGKLDYLYHEKPNESAHTDIQIIASGPHDEKQQIKLAFTKLITSAKKRVWIQTPYFIPDDTILDALKIAKQSGVDVKIMIPNKPDHPFIYRATQYFAQVAMKYDVDVFIYEGGFLHSKVLIMDDDVSIVGSANQDIRSYKLNFEASAVMYDASINNELTHYFNKDLNQSTQLTQQTIDEMSIWLKFKQKTARLFSPIM</sequence>
<dbReference type="PANTHER" id="PTHR21248">
    <property type="entry name" value="CARDIOLIPIN SYNTHASE"/>
    <property type="match status" value="1"/>
</dbReference>
<dbReference type="Pfam" id="PF13091">
    <property type="entry name" value="PLDc_2"/>
    <property type="match status" value="2"/>
</dbReference>
<comment type="catalytic activity">
    <reaction evidence="12">
        <text>2 a 1,2-diacyl-sn-glycero-3-phospho-(1'-sn-glycerol) = a cardiolipin + glycerol</text>
        <dbReference type="Rhea" id="RHEA:31451"/>
        <dbReference type="ChEBI" id="CHEBI:17754"/>
        <dbReference type="ChEBI" id="CHEBI:62237"/>
        <dbReference type="ChEBI" id="CHEBI:64716"/>
    </reaction>
</comment>
<evidence type="ECO:0000313" key="15">
    <source>
        <dbReference type="EMBL" id="OPF88453.1"/>
    </source>
</evidence>
<keyword evidence="16" id="KW-1185">Reference proteome</keyword>
<proteinExistence type="inferred from homology"/>
<dbReference type="GO" id="GO:0032049">
    <property type="term" value="P:cardiolipin biosynthetic process"/>
    <property type="evidence" value="ECO:0007669"/>
    <property type="project" value="UniProtKB-UniRule"/>
</dbReference>
<dbReference type="GO" id="GO:0005886">
    <property type="term" value="C:plasma membrane"/>
    <property type="evidence" value="ECO:0007669"/>
    <property type="project" value="UniProtKB-SubCell"/>
</dbReference>
<dbReference type="Pfam" id="PF13396">
    <property type="entry name" value="PLDc_N"/>
    <property type="match status" value="1"/>
</dbReference>
<dbReference type="RefSeq" id="WP_079347752.1">
    <property type="nucleotide sequence ID" value="NZ_MVAB01000001.1"/>
</dbReference>
<dbReference type="SMART" id="SM00155">
    <property type="entry name" value="PLDc"/>
    <property type="match status" value="2"/>
</dbReference>
<dbReference type="EMBL" id="MVAB01000001">
    <property type="protein sequence ID" value="OPF88453.1"/>
    <property type="molecule type" value="Genomic_DNA"/>
</dbReference>
<feature type="active site" evidence="12">
    <location>
        <position position="216"/>
    </location>
</feature>
<evidence type="ECO:0000256" key="7">
    <source>
        <dbReference type="ARBA" id="ARBA00022989"/>
    </source>
</evidence>
<comment type="similarity">
    <text evidence="12">Belongs to the phospholipase D family. Cardiolipin synthase subfamily.</text>
</comment>
<evidence type="ECO:0000256" key="3">
    <source>
        <dbReference type="ARBA" id="ARBA00022516"/>
    </source>
</evidence>
<evidence type="ECO:0000256" key="10">
    <source>
        <dbReference type="ARBA" id="ARBA00023209"/>
    </source>
</evidence>